<dbReference type="InterPro" id="IPR016032">
    <property type="entry name" value="Sig_transdc_resp-reg_C-effctor"/>
</dbReference>
<reference evidence="4" key="1">
    <citation type="submission" date="2020-05" db="EMBL/GenBank/DDBJ databases">
        <authorList>
            <person name="Chiriac C."/>
            <person name="Salcher M."/>
            <person name="Ghai R."/>
            <person name="Kavagutti S V."/>
        </authorList>
    </citation>
    <scope>NUCLEOTIDE SEQUENCE</scope>
</reference>
<evidence type="ECO:0000259" key="3">
    <source>
        <dbReference type="PROSITE" id="PS50110"/>
    </source>
</evidence>
<dbReference type="GO" id="GO:0003677">
    <property type="term" value="F:DNA binding"/>
    <property type="evidence" value="ECO:0007669"/>
    <property type="project" value="UniProtKB-KW"/>
</dbReference>
<dbReference type="PANTHER" id="PTHR43214:SF42">
    <property type="entry name" value="TRANSCRIPTIONAL REGULATORY PROTEIN DESR"/>
    <property type="match status" value="1"/>
</dbReference>
<dbReference type="Gene3D" id="3.40.50.2300">
    <property type="match status" value="1"/>
</dbReference>
<sequence>MNAVLTGHACDNVMRFGGITHTANVLPSSEPGCAEQHRGVQALSDYLTARDVQIVGTARDGQEALDVIAATKPQVAVVDLRMPRISGTEVARQTARLSPNTAVILYTAYGERSFLTEALDAGASGFILNEAPLAEVHRAIEFVSTGRTYVDPGLAGVLSSAVASERTLNLTQRERETLRLIADGLSNEEIGSSSLSRPKPRARTSARQWRSSTPTRARRLSRRRCANP</sequence>
<dbReference type="AlphaFoldDB" id="A0A6J6Q1Z1"/>
<evidence type="ECO:0000313" key="4">
    <source>
        <dbReference type="EMBL" id="CAB4705099.1"/>
    </source>
</evidence>
<feature type="domain" description="Response regulatory" evidence="3">
    <location>
        <begin position="30"/>
        <end position="144"/>
    </location>
</feature>
<dbReference type="Pfam" id="PF00072">
    <property type="entry name" value="Response_reg"/>
    <property type="match status" value="1"/>
</dbReference>
<dbReference type="SMART" id="SM00448">
    <property type="entry name" value="REC"/>
    <property type="match status" value="1"/>
</dbReference>
<organism evidence="4">
    <name type="scientific">freshwater metagenome</name>
    <dbReference type="NCBI Taxonomy" id="449393"/>
    <lineage>
        <taxon>unclassified sequences</taxon>
        <taxon>metagenomes</taxon>
        <taxon>ecological metagenomes</taxon>
    </lineage>
</organism>
<dbReference type="PANTHER" id="PTHR43214">
    <property type="entry name" value="TWO-COMPONENT RESPONSE REGULATOR"/>
    <property type="match status" value="1"/>
</dbReference>
<name>A0A6J6Q1Z1_9ZZZZ</name>
<proteinExistence type="predicted"/>
<evidence type="ECO:0000256" key="2">
    <source>
        <dbReference type="SAM" id="MobiDB-lite"/>
    </source>
</evidence>
<dbReference type="PROSITE" id="PS50110">
    <property type="entry name" value="RESPONSE_REGULATORY"/>
    <property type="match status" value="1"/>
</dbReference>
<keyword evidence="1" id="KW-0238">DNA-binding</keyword>
<dbReference type="GO" id="GO:0000160">
    <property type="term" value="P:phosphorelay signal transduction system"/>
    <property type="evidence" value="ECO:0007669"/>
    <property type="project" value="InterPro"/>
</dbReference>
<dbReference type="EMBL" id="CAEZXP010000006">
    <property type="protein sequence ID" value="CAB4705099.1"/>
    <property type="molecule type" value="Genomic_DNA"/>
</dbReference>
<dbReference type="InterPro" id="IPR001789">
    <property type="entry name" value="Sig_transdc_resp-reg_receiver"/>
</dbReference>
<feature type="region of interest" description="Disordered" evidence="2">
    <location>
        <begin position="189"/>
        <end position="228"/>
    </location>
</feature>
<dbReference type="SUPFAM" id="SSF46894">
    <property type="entry name" value="C-terminal effector domain of the bipartite response regulators"/>
    <property type="match status" value="1"/>
</dbReference>
<dbReference type="GO" id="GO:0006355">
    <property type="term" value="P:regulation of DNA-templated transcription"/>
    <property type="evidence" value="ECO:0007669"/>
    <property type="project" value="InterPro"/>
</dbReference>
<dbReference type="InterPro" id="IPR058245">
    <property type="entry name" value="NreC/VraR/RcsB-like_REC"/>
</dbReference>
<protein>
    <submittedName>
        <fullName evidence="4">Unannotated protein</fullName>
    </submittedName>
</protein>
<dbReference type="InterPro" id="IPR011006">
    <property type="entry name" value="CheY-like_superfamily"/>
</dbReference>
<gene>
    <name evidence="4" type="ORF">UFOPK2399_01612</name>
</gene>
<dbReference type="CDD" id="cd17535">
    <property type="entry name" value="REC_NarL-like"/>
    <property type="match status" value="1"/>
</dbReference>
<feature type="compositionally biased region" description="Basic residues" evidence="2">
    <location>
        <begin position="216"/>
        <end position="228"/>
    </location>
</feature>
<accession>A0A6J6Q1Z1</accession>
<dbReference type="InterPro" id="IPR039420">
    <property type="entry name" value="WalR-like"/>
</dbReference>
<dbReference type="SUPFAM" id="SSF52172">
    <property type="entry name" value="CheY-like"/>
    <property type="match status" value="1"/>
</dbReference>
<evidence type="ECO:0000256" key="1">
    <source>
        <dbReference type="ARBA" id="ARBA00023125"/>
    </source>
</evidence>